<dbReference type="Pfam" id="PF12417">
    <property type="entry name" value="DUF3669"/>
    <property type="match status" value="1"/>
</dbReference>
<comment type="caution">
    <text evidence="2">The sequence shown here is derived from an EMBL/GenBank/DDBJ whole genome shotgun (WGS) entry which is preliminary data.</text>
</comment>
<dbReference type="PANTHER" id="PTHR40780:SF3">
    <property type="entry name" value="DUF3669 DOMAIN-CONTAINING PROTEIN"/>
    <property type="match status" value="1"/>
</dbReference>
<protein>
    <recommendedName>
        <fullName evidence="1">DUF3669 domain-containing protein</fullName>
    </recommendedName>
</protein>
<name>A0ABQ0GNE6_9PEZI</name>
<organism evidence="2 3">
    <name type="scientific">Madurella fahalii</name>
    <dbReference type="NCBI Taxonomy" id="1157608"/>
    <lineage>
        <taxon>Eukaryota</taxon>
        <taxon>Fungi</taxon>
        <taxon>Dikarya</taxon>
        <taxon>Ascomycota</taxon>
        <taxon>Pezizomycotina</taxon>
        <taxon>Sordariomycetes</taxon>
        <taxon>Sordariomycetidae</taxon>
        <taxon>Sordariales</taxon>
        <taxon>Sordariales incertae sedis</taxon>
        <taxon>Madurella</taxon>
    </lineage>
</organism>
<keyword evidence="3" id="KW-1185">Reference proteome</keyword>
<evidence type="ECO:0000313" key="2">
    <source>
        <dbReference type="EMBL" id="GAB1319278.1"/>
    </source>
</evidence>
<dbReference type="PANTHER" id="PTHR40780">
    <property type="entry name" value="DUF3669 DOMAIN-CONTAINING PROTEIN"/>
    <property type="match status" value="1"/>
</dbReference>
<evidence type="ECO:0000313" key="3">
    <source>
        <dbReference type="Proteomes" id="UP001628179"/>
    </source>
</evidence>
<dbReference type="GeneID" id="98180230"/>
<proteinExistence type="predicted"/>
<dbReference type="InterPro" id="IPR022137">
    <property type="entry name" value="Znf_prot_DUF3669"/>
</dbReference>
<dbReference type="RefSeq" id="XP_070921008.1">
    <property type="nucleotide sequence ID" value="XM_071064907.1"/>
</dbReference>
<sequence>MRIGSDHSVWGDFLPHLPPRTMTCDALITERILPAAVSFRDIIRELTPKGPELDLVLGSSDSDHCYIRLYLGRRNDDPIKLDRANIALHLQQMHALRISVPQYTVALADALAFLLWQAGVDANRVTFLFAPQRRFGGHAYPPTLEHYCPRLGWNALWLLGFDHCREMTLDACGVERAADAFLHNEPYFPRPGGIVREERVLWDIFRDRFILQSQSILRDKDEFTQELPRMLMDKITMFRFYRPAASLG</sequence>
<evidence type="ECO:0000259" key="1">
    <source>
        <dbReference type="Pfam" id="PF12417"/>
    </source>
</evidence>
<reference evidence="2 3" key="1">
    <citation type="submission" date="2024-09" db="EMBL/GenBank/DDBJ databases">
        <title>Itraconazole resistance in Madurella fahalii resulting from another homologue of gene encoding cytochrome P450 14-alpha sterol demethylase (CYP51).</title>
        <authorList>
            <person name="Yoshioka I."/>
            <person name="Fahal A.H."/>
            <person name="Kaneko S."/>
            <person name="Yaguchi T."/>
        </authorList>
    </citation>
    <scope>NUCLEOTIDE SEQUENCE [LARGE SCALE GENOMIC DNA]</scope>
    <source>
        <strain evidence="2 3">IFM 68171</strain>
    </source>
</reference>
<accession>A0ABQ0GNE6</accession>
<gene>
    <name evidence="2" type="ORF">MFIFM68171_09488</name>
</gene>
<dbReference type="EMBL" id="BAAFSV010000005">
    <property type="protein sequence ID" value="GAB1319278.1"/>
    <property type="molecule type" value="Genomic_DNA"/>
</dbReference>
<feature type="domain" description="DUF3669" evidence="1">
    <location>
        <begin position="156"/>
        <end position="220"/>
    </location>
</feature>
<dbReference type="Proteomes" id="UP001628179">
    <property type="component" value="Unassembled WGS sequence"/>
</dbReference>